<proteinExistence type="predicted"/>
<gene>
    <name evidence="2" type="ORF">SAMN05421849_1473</name>
</gene>
<dbReference type="AlphaFoldDB" id="A0A1R3WX26"/>
<dbReference type="STRING" id="515897.SAMN05421849_1473"/>
<dbReference type="PANTHER" id="PTHR33608:SF6">
    <property type="entry name" value="BLL2464 PROTEIN"/>
    <property type="match status" value="1"/>
</dbReference>
<dbReference type="Proteomes" id="UP000192455">
    <property type="component" value="Unassembled WGS sequence"/>
</dbReference>
<name>A0A1R3WX26_9RHOB</name>
<accession>A0A1R3WX26</accession>
<dbReference type="EMBL" id="FTPS01000001">
    <property type="protein sequence ID" value="SIT81396.1"/>
    <property type="molecule type" value="Genomic_DNA"/>
</dbReference>
<dbReference type="InterPro" id="IPR002881">
    <property type="entry name" value="DUF58"/>
</dbReference>
<organism evidence="2 3">
    <name type="scientific">Pontibaca methylaminivorans</name>
    <dbReference type="NCBI Taxonomy" id="515897"/>
    <lineage>
        <taxon>Bacteria</taxon>
        <taxon>Pseudomonadati</taxon>
        <taxon>Pseudomonadota</taxon>
        <taxon>Alphaproteobacteria</taxon>
        <taxon>Rhodobacterales</taxon>
        <taxon>Roseobacteraceae</taxon>
        <taxon>Pontibaca</taxon>
    </lineage>
</organism>
<feature type="domain" description="DUF58" evidence="1">
    <location>
        <begin position="52"/>
        <end position="252"/>
    </location>
</feature>
<dbReference type="Pfam" id="PF01882">
    <property type="entry name" value="DUF58"/>
    <property type="match status" value="1"/>
</dbReference>
<protein>
    <recommendedName>
        <fullName evidence="1">DUF58 domain-containing protein</fullName>
    </recommendedName>
</protein>
<reference evidence="2 3" key="1">
    <citation type="submission" date="2017-01" db="EMBL/GenBank/DDBJ databases">
        <authorList>
            <person name="Mah S.A."/>
            <person name="Swanson W.J."/>
            <person name="Moy G.W."/>
            <person name="Vacquier V.D."/>
        </authorList>
    </citation>
    <scope>NUCLEOTIDE SEQUENCE [LARGE SCALE GENOMIC DNA]</scope>
    <source>
        <strain evidence="2 3">DSM 21219</strain>
    </source>
</reference>
<dbReference type="RefSeq" id="WP_076649089.1">
    <property type="nucleotide sequence ID" value="NZ_FTPS01000001.1"/>
</dbReference>
<evidence type="ECO:0000259" key="1">
    <source>
        <dbReference type="Pfam" id="PF01882"/>
    </source>
</evidence>
<dbReference type="OrthoDB" id="9794556at2"/>
<keyword evidence="3" id="KW-1185">Reference proteome</keyword>
<sequence>MNDHLALRESAERAAASLPPLLAHAEQLAGTLILGEHGRRRAGRGDDFWQYRLAGAGDSSRMIDHRRSARGDQHFVREREWQTAQSVMLWVDRGASMGFSSASGLPDKGERARLLALACAILLLRGGERVGLLGPALPPARGRQQVERLTAAFLPETAGDHASPEAVVLPFGGRALLISDFLGPLETLRDMLAQAAGRRMQGILLQVLDPAEEDFPYRGRTLFQSMAGSLRHETLKAQDLRSRYDARLAERRDELDRLARTSGWQVGLHRTDESAQAALLWIWRALGRGAR</sequence>
<evidence type="ECO:0000313" key="2">
    <source>
        <dbReference type="EMBL" id="SIT81396.1"/>
    </source>
</evidence>
<dbReference type="PANTHER" id="PTHR33608">
    <property type="entry name" value="BLL2464 PROTEIN"/>
    <property type="match status" value="1"/>
</dbReference>
<evidence type="ECO:0000313" key="3">
    <source>
        <dbReference type="Proteomes" id="UP000192455"/>
    </source>
</evidence>